<evidence type="ECO:0000313" key="2">
    <source>
        <dbReference type="Proteomes" id="UP000235145"/>
    </source>
</evidence>
<reference evidence="1 2" key="1">
    <citation type="journal article" date="2017" name="Nat. Commun.">
        <title>Genome assembly with in vitro proximity ligation data and whole-genome triplication in lettuce.</title>
        <authorList>
            <person name="Reyes-Chin-Wo S."/>
            <person name="Wang Z."/>
            <person name="Yang X."/>
            <person name="Kozik A."/>
            <person name="Arikit S."/>
            <person name="Song C."/>
            <person name="Xia L."/>
            <person name="Froenicke L."/>
            <person name="Lavelle D.O."/>
            <person name="Truco M.J."/>
            <person name="Xia R."/>
            <person name="Zhu S."/>
            <person name="Xu C."/>
            <person name="Xu H."/>
            <person name="Xu X."/>
            <person name="Cox K."/>
            <person name="Korf I."/>
            <person name="Meyers B.C."/>
            <person name="Michelmore R.W."/>
        </authorList>
    </citation>
    <scope>NUCLEOTIDE SEQUENCE [LARGE SCALE GENOMIC DNA]</scope>
    <source>
        <strain evidence="2">cv. Salinas</strain>
        <tissue evidence="1">Seedlings</tissue>
    </source>
</reference>
<organism evidence="1 2">
    <name type="scientific">Lactuca sativa</name>
    <name type="common">Garden lettuce</name>
    <dbReference type="NCBI Taxonomy" id="4236"/>
    <lineage>
        <taxon>Eukaryota</taxon>
        <taxon>Viridiplantae</taxon>
        <taxon>Streptophyta</taxon>
        <taxon>Embryophyta</taxon>
        <taxon>Tracheophyta</taxon>
        <taxon>Spermatophyta</taxon>
        <taxon>Magnoliopsida</taxon>
        <taxon>eudicotyledons</taxon>
        <taxon>Gunneridae</taxon>
        <taxon>Pentapetalae</taxon>
        <taxon>asterids</taxon>
        <taxon>campanulids</taxon>
        <taxon>Asterales</taxon>
        <taxon>Asteraceae</taxon>
        <taxon>Cichorioideae</taxon>
        <taxon>Cichorieae</taxon>
        <taxon>Lactucinae</taxon>
        <taxon>Lactuca</taxon>
    </lineage>
</organism>
<accession>A0A9R1WQ68</accession>
<keyword evidence="2" id="KW-1185">Reference proteome</keyword>
<gene>
    <name evidence="1" type="ORF">LSAT_V11C900500740</name>
</gene>
<sequence length="84" mass="9580">MILKATKCHQPFLTAFKTTISCSIYVYHLLIKRNNHCHLLPTSSTWSLKIVHATIDNRLSIDESRAQTPLQPNLRILVLILLTA</sequence>
<proteinExistence type="predicted"/>
<dbReference type="EMBL" id="NBSK02000009">
    <property type="protein sequence ID" value="KAJ0185254.1"/>
    <property type="molecule type" value="Genomic_DNA"/>
</dbReference>
<evidence type="ECO:0000313" key="1">
    <source>
        <dbReference type="EMBL" id="KAJ0185254.1"/>
    </source>
</evidence>
<comment type="caution">
    <text evidence="1">The sequence shown here is derived from an EMBL/GenBank/DDBJ whole genome shotgun (WGS) entry which is preliminary data.</text>
</comment>
<protein>
    <submittedName>
        <fullName evidence="1">Uncharacterized protein</fullName>
    </submittedName>
</protein>
<name>A0A9R1WQ68_LACSA</name>
<dbReference type="AlphaFoldDB" id="A0A9R1WQ68"/>
<dbReference type="Proteomes" id="UP000235145">
    <property type="component" value="Unassembled WGS sequence"/>
</dbReference>